<dbReference type="AlphaFoldDB" id="A0A9X2P6Z0"/>
<accession>A0A9X2P6Z0</accession>
<proteinExistence type="predicted"/>
<dbReference type="RefSeq" id="WP_258422549.1">
    <property type="nucleotide sequence ID" value="NZ_JANSUY010000003.1"/>
</dbReference>
<comment type="caution">
    <text evidence="1">The sequence shown here is derived from an EMBL/GenBank/DDBJ whole genome shotgun (WGS) entry which is preliminary data.</text>
</comment>
<dbReference type="Proteomes" id="UP001142175">
    <property type="component" value="Unassembled WGS sequence"/>
</dbReference>
<evidence type="ECO:0000313" key="1">
    <source>
        <dbReference type="EMBL" id="MCR9014667.1"/>
    </source>
</evidence>
<sequence length="106" mass="12253">MKIEISIKDEKADFFLEVLSNFKYVKILHPKTPPPKKIWDGNATSPQVEEKLYKYERVRPPRAPLPVKEPKVIILPENLSEAVSQIKEHLEGKIKLKPAKDLLNEL</sequence>
<dbReference type="EMBL" id="JANSUY010000003">
    <property type="protein sequence ID" value="MCR9014667.1"/>
    <property type="molecule type" value="Genomic_DNA"/>
</dbReference>
<gene>
    <name evidence="1" type="ORF">NU887_06430</name>
</gene>
<name>A0A9X2P6Z0_9BACT</name>
<protein>
    <submittedName>
        <fullName evidence="1">Uncharacterized protein</fullName>
    </submittedName>
</protein>
<evidence type="ECO:0000313" key="2">
    <source>
        <dbReference type="Proteomes" id="UP001142175"/>
    </source>
</evidence>
<organism evidence="1 2">
    <name type="scientific">Aquiflexum gelatinilyticum</name>
    <dbReference type="NCBI Taxonomy" id="2961943"/>
    <lineage>
        <taxon>Bacteria</taxon>
        <taxon>Pseudomonadati</taxon>
        <taxon>Bacteroidota</taxon>
        <taxon>Cytophagia</taxon>
        <taxon>Cytophagales</taxon>
        <taxon>Cyclobacteriaceae</taxon>
        <taxon>Aquiflexum</taxon>
    </lineage>
</organism>
<keyword evidence="2" id="KW-1185">Reference proteome</keyword>
<reference evidence="1" key="1">
    <citation type="submission" date="2022-08" db="EMBL/GenBank/DDBJ databases">
        <authorList>
            <person name="Zhang D."/>
        </authorList>
    </citation>
    <scope>NUCLEOTIDE SEQUENCE</scope>
    <source>
        <strain evidence="1">XJ19-11</strain>
    </source>
</reference>